<feature type="transmembrane region" description="Helical" evidence="1">
    <location>
        <begin position="206"/>
        <end position="223"/>
    </location>
</feature>
<evidence type="ECO:0000259" key="2">
    <source>
        <dbReference type="Pfam" id="PF02517"/>
    </source>
</evidence>
<dbReference type="Pfam" id="PF02517">
    <property type="entry name" value="Rce1-like"/>
    <property type="match status" value="1"/>
</dbReference>
<dbReference type="InterPro" id="IPR003675">
    <property type="entry name" value="Rce1/LyrA-like_dom"/>
</dbReference>
<gene>
    <name evidence="3" type="ORF">WG219_12730</name>
</gene>
<protein>
    <submittedName>
        <fullName evidence="3">CPBP family intramembrane glutamic endopeptidase</fullName>
        <ecNumber evidence="3">3.4.-.-</ecNumber>
    </submittedName>
</protein>
<feature type="transmembrane region" description="Helical" evidence="1">
    <location>
        <begin position="20"/>
        <end position="41"/>
    </location>
</feature>
<dbReference type="EC" id="3.4.-.-" evidence="3"/>
<dbReference type="PANTHER" id="PTHR43592">
    <property type="entry name" value="CAAX AMINO TERMINAL PROTEASE"/>
    <property type="match status" value="1"/>
</dbReference>
<feature type="transmembrane region" description="Helical" evidence="1">
    <location>
        <begin position="151"/>
        <end position="170"/>
    </location>
</feature>
<reference evidence="3 4" key="1">
    <citation type="submission" date="2024-03" db="EMBL/GenBank/DDBJ databases">
        <title>Complete genome of BD2.</title>
        <authorList>
            <person name="Cao G."/>
        </authorList>
    </citation>
    <scope>NUCLEOTIDE SEQUENCE [LARGE SCALE GENOMIC DNA]</scope>
    <source>
        <strain evidence="3 4">BD2</strain>
    </source>
</reference>
<dbReference type="EMBL" id="CP148074">
    <property type="protein sequence ID" value="WXL28004.1"/>
    <property type="molecule type" value="Genomic_DNA"/>
</dbReference>
<keyword evidence="4" id="KW-1185">Reference proteome</keyword>
<dbReference type="Proteomes" id="UP001476583">
    <property type="component" value="Chromosome"/>
</dbReference>
<feature type="domain" description="CAAX prenyl protease 2/Lysostaphin resistance protein A-like" evidence="2">
    <location>
        <begin position="152"/>
        <end position="239"/>
    </location>
</feature>
<keyword evidence="1" id="KW-0472">Membrane</keyword>
<proteinExistence type="predicted"/>
<evidence type="ECO:0000313" key="3">
    <source>
        <dbReference type="EMBL" id="WXL28004.1"/>
    </source>
</evidence>
<keyword evidence="1" id="KW-1133">Transmembrane helix</keyword>
<feature type="transmembrane region" description="Helical" evidence="1">
    <location>
        <begin position="182"/>
        <end position="200"/>
    </location>
</feature>
<evidence type="ECO:0000313" key="4">
    <source>
        <dbReference type="Proteomes" id="UP001476583"/>
    </source>
</evidence>
<feature type="transmembrane region" description="Helical" evidence="1">
    <location>
        <begin position="87"/>
        <end position="108"/>
    </location>
</feature>
<accession>A0ABZ2RLS1</accession>
<organism evidence="3 4">
    <name type="scientific">Ectopseudomonas mendocina</name>
    <name type="common">Pseudomonas mendocina</name>
    <dbReference type="NCBI Taxonomy" id="300"/>
    <lineage>
        <taxon>Bacteria</taxon>
        <taxon>Pseudomonadati</taxon>
        <taxon>Pseudomonadota</taxon>
        <taxon>Gammaproteobacteria</taxon>
        <taxon>Pseudomonadales</taxon>
        <taxon>Pseudomonadaceae</taxon>
        <taxon>Ectopseudomonas</taxon>
    </lineage>
</organism>
<keyword evidence="3" id="KW-0378">Hydrolase</keyword>
<evidence type="ECO:0000256" key="1">
    <source>
        <dbReference type="SAM" id="Phobius"/>
    </source>
</evidence>
<dbReference type="GO" id="GO:0016787">
    <property type="term" value="F:hydrolase activity"/>
    <property type="evidence" value="ECO:0007669"/>
    <property type="project" value="UniProtKB-KW"/>
</dbReference>
<feature type="transmembrane region" description="Helical" evidence="1">
    <location>
        <begin position="230"/>
        <end position="249"/>
    </location>
</feature>
<feature type="transmembrane region" description="Helical" evidence="1">
    <location>
        <begin position="48"/>
        <end position="67"/>
    </location>
</feature>
<sequence>MSLQFRLVLPMLCLAFGYGLGFIQPTGLALAVLLSALLLLGEKSLPTGVWWLLALLGCAALVFHLLPGFGSTTLWPARQLSDDAPPYSLRFGWGKLTAGIILLAWWLGQPRKTLSNPKQTALVALTTLIAVPLLALGTGLVGWQPKWPEGLGLWLLVNLGVVSLAEELLFRGLLQTQLVRWLGAWTGIGISTAIFAAVHLPFSPLFALLAGVAGLGYGLVYHFSGRISLAIALHLAVNTLHILLLSYPLRLPVY</sequence>
<feature type="transmembrane region" description="Helical" evidence="1">
    <location>
        <begin position="120"/>
        <end position="145"/>
    </location>
</feature>
<dbReference type="PANTHER" id="PTHR43592:SF15">
    <property type="entry name" value="CAAX AMINO TERMINAL PROTEASE FAMILY PROTEIN"/>
    <property type="match status" value="1"/>
</dbReference>
<name>A0ABZ2RLS1_ECTME</name>
<keyword evidence="1" id="KW-0812">Transmembrane</keyword>